<dbReference type="PANTHER" id="PTHR43658:SF8">
    <property type="entry name" value="17-BETA-HYDROXYSTEROID DEHYDROGENASE 14-RELATED"/>
    <property type="match status" value="1"/>
</dbReference>
<accession>A0A502DHI3</accession>
<dbReference type="EMBL" id="RCZI01000009">
    <property type="protein sequence ID" value="TPG23556.1"/>
    <property type="molecule type" value="Genomic_DNA"/>
</dbReference>
<dbReference type="PROSITE" id="PS00061">
    <property type="entry name" value="ADH_SHORT"/>
    <property type="match status" value="1"/>
</dbReference>
<dbReference type="Gene3D" id="3.40.50.720">
    <property type="entry name" value="NAD(P)-binding Rossmann-like Domain"/>
    <property type="match status" value="1"/>
</dbReference>
<dbReference type="GO" id="GO:0016491">
    <property type="term" value="F:oxidoreductase activity"/>
    <property type="evidence" value="ECO:0007669"/>
    <property type="project" value="UniProtKB-KW"/>
</dbReference>
<evidence type="ECO:0000313" key="3">
    <source>
        <dbReference type="EMBL" id="TPG23556.1"/>
    </source>
</evidence>
<evidence type="ECO:0000256" key="1">
    <source>
        <dbReference type="ARBA" id="ARBA00023002"/>
    </source>
</evidence>
<organism evidence="3 4">
    <name type="scientific">Variovorax guangxiensis</name>
    <dbReference type="NCBI Taxonomy" id="1775474"/>
    <lineage>
        <taxon>Bacteria</taxon>
        <taxon>Pseudomonadati</taxon>
        <taxon>Pseudomonadota</taxon>
        <taxon>Betaproteobacteria</taxon>
        <taxon>Burkholderiales</taxon>
        <taxon>Comamonadaceae</taxon>
        <taxon>Variovorax</taxon>
    </lineage>
</organism>
<dbReference type="RefSeq" id="WP_140845065.1">
    <property type="nucleotide sequence ID" value="NZ_RCZI01000009.1"/>
</dbReference>
<comment type="similarity">
    <text evidence="2">Belongs to the short-chain dehydrogenases/reductases (SDR) family.</text>
</comment>
<dbReference type="Proteomes" id="UP000319212">
    <property type="component" value="Unassembled WGS sequence"/>
</dbReference>
<comment type="caution">
    <text evidence="3">The sequence shown here is derived from an EMBL/GenBank/DDBJ whole genome shotgun (WGS) entry which is preliminary data.</text>
</comment>
<dbReference type="InterPro" id="IPR002347">
    <property type="entry name" value="SDR_fam"/>
</dbReference>
<sequence length="270" mass="28434">MQIDQAVAVVTGAASGLGRATVERLAAQGARVAAIDLPGAPLDALAKAMPQVLTLGGDVCSEAGMAEAFAQLRQTLGTPRILVNCAGVLGPARVFKTDKTTGKVVPRELDVFRRVIEVNLVGTFNTIRLFAEGLSGEDASDGEDRGVIVNTASVAAYEALSAQTAYGASKAGVASMTLPLARELARFGIRVMAIAPGTFETGMYEVVPTHTRRTLIDDVPFPPRPGRPDEFAHMVQALVENAMMNGSVVRIDGAVRMREPTAPREARPQP</sequence>
<dbReference type="PRINTS" id="PR00081">
    <property type="entry name" value="GDHRDH"/>
</dbReference>
<protein>
    <submittedName>
        <fullName evidence="3">SDR family NAD(P)-dependent oxidoreductase</fullName>
    </submittedName>
</protein>
<dbReference type="PRINTS" id="PR00080">
    <property type="entry name" value="SDRFAMILY"/>
</dbReference>
<evidence type="ECO:0000313" key="4">
    <source>
        <dbReference type="Proteomes" id="UP000319212"/>
    </source>
</evidence>
<keyword evidence="1" id="KW-0560">Oxidoreductase</keyword>
<evidence type="ECO:0000256" key="2">
    <source>
        <dbReference type="RuleBase" id="RU000363"/>
    </source>
</evidence>
<dbReference type="InterPro" id="IPR020904">
    <property type="entry name" value="Sc_DH/Rdtase_CS"/>
</dbReference>
<dbReference type="SUPFAM" id="SSF51735">
    <property type="entry name" value="NAD(P)-binding Rossmann-fold domains"/>
    <property type="match status" value="1"/>
</dbReference>
<dbReference type="PANTHER" id="PTHR43658">
    <property type="entry name" value="SHORT-CHAIN DEHYDROGENASE/REDUCTASE"/>
    <property type="match status" value="1"/>
</dbReference>
<name>A0A502DHI3_9BURK</name>
<dbReference type="AlphaFoldDB" id="A0A502DHI3"/>
<reference evidence="3 4" key="1">
    <citation type="journal article" date="2019" name="Environ. Microbiol.">
        <title>Species interactions and distinct microbial communities in high Arctic permafrost affected cryosols are associated with the CH4 and CO2 gas fluxes.</title>
        <authorList>
            <person name="Altshuler I."/>
            <person name="Hamel J."/>
            <person name="Turney S."/>
            <person name="Magnuson E."/>
            <person name="Levesque R."/>
            <person name="Greer C."/>
            <person name="Whyte L.G."/>
        </authorList>
    </citation>
    <scope>NUCLEOTIDE SEQUENCE [LARGE SCALE GENOMIC DNA]</scope>
    <source>
        <strain evidence="3 4">S06.C</strain>
    </source>
</reference>
<dbReference type="OrthoDB" id="9794138at2"/>
<gene>
    <name evidence="3" type="ORF">EAH82_20340</name>
</gene>
<dbReference type="InterPro" id="IPR036291">
    <property type="entry name" value="NAD(P)-bd_dom_sf"/>
</dbReference>
<proteinExistence type="inferred from homology"/>
<dbReference type="Pfam" id="PF00106">
    <property type="entry name" value="adh_short"/>
    <property type="match status" value="1"/>
</dbReference>